<dbReference type="InterPro" id="IPR006683">
    <property type="entry name" value="Thioestr_dom"/>
</dbReference>
<dbReference type="Proteomes" id="UP000252893">
    <property type="component" value="Unassembled WGS sequence"/>
</dbReference>
<dbReference type="GO" id="GO:0005829">
    <property type="term" value="C:cytosol"/>
    <property type="evidence" value="ECO:0007669"/>
    <property type="project" value="TreeGrafter"/>
</dbReference>
<dbReference type="EMBL" id="QNRH01000008">
    <property type="protein sequence ID" value="RBO91922.1"/>
    <property type="molecule type" value="Genomic_DNA"/>
</dbReference>
<keyword evidence="2 3" id="KW-0378">Hydrolase</keyword>
<gene>
    <name evidence="5" type="ORF">DFR47_10866</name>
</gene>
<evidence type="ECO:0000256" key="1">
    <source>
        <dbReference type="ARBA" id="ARBA00010458"/>
    </source>
</evidence>
<sequence>MTTPLNDDQNMLASDDVIYGQDVPLISRLVTVVFPGDTNHHGTLFGGAGFALMDRIAFISATRHGRVPFVTASCERIDYTAPVKLGQIVELTAKVIRVGRTSLSVEVELVAENMIGGERVLCTRGLFHMVAKTELTKDKSWSLPPLPQAAVAEILDDQPTLLRMSDVVFADQANSYGTMFGGVAMAAMSKSAFIAATRYCRLPTVLASSRKMDFKYPVRVGSILELVSKVIKSGRSSVVVSTELWSEDMMSGERLMTAKGEFTMVAVDENGHPVPVLAEDGAREA</sequence>
<dbReference type="PANTHER" id="PTHR11049:SF24">
    <property type="entry name" value="CYTOSOLIC ACYL COENZYME A THIOESTER HYDROLASE"/>
    <property type="match status" value="1"/>
</dbReference>
<evidence type="ECO:0000256" key="3">
    <source>
        <dbReference type="PROSITE-ProRule" id="PRU01106"/>
    </source>
</evidence>
<dbReference type="InterPro" id="IPR040170">
    <property type="entry name" value="Cytosol_ACT"/>
</dbReference>
<dbReference type="AlphaFoldDB" id="A0A366DPC2"/>
<evidence type="ECO:0000256" key="2">
    <source>
        <dbReference type="ARBA" id="ARBA00022801"/>
    </source>
</evidence>
<organism evidence="5 6">
    <name type="scientific">Pseudochrobactrum asaccharolyticum</name>
    <dbReference type="NCBI Taxonomy" id="354351"/>
    <lineage>
        <taxon>Bacteria</taxon>
        <taxon>Pseudomonadati</taxon>
        <taxon>Pseudomonadota</taxon>
        <taxon>Alphaproteobacteria</taxon>
        <taxon>Hyphomicrobiales</taxon>
        <taxon>Brucellaceae</taxon>
        <taxon>Pseudochrobactrum</taxon>
    </lineage>
</organism>
<dbReference type="InterPro" id="IPR033120">
    <property type="entry name" value="HOTDOG_ACOT"/>
</dbReference>
<proteinExistence type="inferred from homology"/>
<accession>A0A366DPC2</accession>
<dbReference type="PROSITE" id="PS51770">
    <property type="entry name" value="HOTDOG_ACOT"/>
    <property type="match status" value="2"/>
</dbReference>
<reference evidence="5 6" key="1">
    <citation type="submission" date="2018-06" db="EMBL/GenBank/DDBJ databases">
        <title>Genomic Encyclopedia of Type Strains, Phase IV (KMG-IV): sequencing the most valuable type-strain genomes for metagenomic binning, comparative biology and taxonomic classification.</title>
        <authorList>
            <person name="Goeker M."/>
        </authorList>
    </citation>
    <scope>NUCLEOTIDE SEQUENCE [LARGE SCALE GENOMIC DNA]</scope>
    <source>
        <strain evidence="5 6">DSM 25619</strain>
    </source>
</reference>
<feature type="domain" description="HotDog ACOT-type" evidence="4">
    <location>
        <begin position="158"/>
        <end position="270"/>
    </location>
</feature>
<protein>
    <submittedName>
        <fullName evidence="5">Acyl-CoA hydrolase</fullName>
    </submittedName>
</protein>
<dbReference type="Pfam" id="PF03061">
    <property type="entry name" value="4HBT"/>
    <property type="match status" value="2"/>
</dbReference>
<dbReference type="PANTHER" id="PTHR11049">
    <property type="entry name" value="ACYL COENZYME A THIOESTER HYDROLASE"/>
    <property type="match status" value="1"/>
</dbReference>
<dbReference type="GO" id="GO:0009062">
    <property type="term" value="P:fatty acid catabolic process"/>
    <property type="evidence" value="ECO:0007669"/>
    <property type="project" value="TreeGrafter"/>
</dbReference>
<evidence type="ECO:0000313" key="5">
    <source>
        <dbReference type="EMBL" id="RBO91922.1"/>
    </source>
</evidence>
<comment type="caution">
    <text evidence="5">The sequence shown here is derived from an EMBL/GenBank/DDBJ whole genome shotgun (WGS) entry which is preliminary data.</text>
</comment>
<dbReference type="GO" id="GO:0006637">
    <property type="term" value="P:acyl-CoA metabolic process"/>
    <property type="evidence" value="ECO:0007669"/>
    <property type="project" value="TreeGrafter"/>
</dbReference>
<dbReference type="RefSeq" id="WP_245416619.1">
    <property type="nucleotide sequence ID" value="NZ_JBHEEG010000001.1"/>
</dbReference>
<dbReference type="Gene3D" id="3.10.129.10">
    <property type="entry name" value="Hotdog Thioesterase"/>
    <property type="match status" value="2"/>
</dbReference>
<name>A0A366DPC2_9HYPH</name>
<evidence type="ECO:0000259" key="4">
    <source>
        <dbReference type="PROSITE" id="PS51770"/>
    </source>
</evidence>
<keyword evidence="6" id="KW-1185">Reference proteome</keyword>
<dbReference type="GO" id="GO:0052816">
    <property type="term" value="F:long-chain fatty acyl-CoA hydrolase activity"/>
    <property type="evidence" value="ECO:0007669"/>
    <property type="project" value="TreeGrafter"/>
</dbReference>
<dbReference type="CDD" id="cd03442">
    <property type="entry name" value="BFIT_BACH"/>
    <property type="match status" value="2"/>
</dbReference>
<evidence type="ECO:0000313" key="6">
    <source>
        <dbReference type="Proteomes" id="UP000252893"/>
    </source>
</evidence>
<comment type="similarity">
    <text evidence="1">Belongs to the acyl coenzyme A hydrolase family.</text>
</comment>
<dbReference type="SUPFAM" id="SSF54637">
    <property type="entry name" value="Thioesterase/thiol ester dehydrase-isomerase"/>
    <property type="match status" value="2"/>
</dbReference>
<feature type="domain" description="HotDog ACOT-type" evidence="4">
    <location>
        <begin position="23"/>
        <end position="135"/>
    </location>
</feature>
<dbReference type="InterPro" id="IPR029069">
    <property type="entry name" value="HotDog_dom_sf"/>
</dbReference>